<dbReference type="PANTHER" id="PTHR43289">
    <property type="entry name" value="MITOGEN-ACTIVATED PROTEIN KINASE KINASE KINASE 20-RELATED"/>
    <property type="match status" value="1"/>
</dbReference>
<keyword evidence="6 7" id="KW-0067">ATP-binding</keyword>
<evidence type="ECO:0000256" key="3">
    <source>
        <dbReference type="ARBA" id="ARBA00022679"/>
    </source>
</evidence>
<feature type="compositionally biased region" description="Low complexity" evidence="8">
    <location>
        <begin position="377"/>
        <end position="390"/>
    </location>
</feature>
<dbReference type="InterPro" id="IPR008271">
    <property type="entry name" value="Ser/Thr_kinase_AS"/>
</dbReference>
<evidence type="ECO:0000256" key="5">
    <source>
        <dbReference type="ARBA" id="ARBA00022777"/>
    </source>
</evidence>
<evidence type="ECO:0000256" key="7">
    <source>
        <dbReference type="PROSITE-ProRule" id="PRU10141"/>
    </source>
</evidence>
<evidence type="ECO:0000313" key="11">
    <source>
        <dbReference type="Proteomes" id="UP001589890"/>
    </source>
</evidence>
<organism evidence="10 11">
    <name type="scientific">Kribbella deserti</name>
    <dbReference type="NCBI Taxonomy" id="1926257"/>
    <lineage>
        <taxon>Bacteria</taxon>
        <taxon>Bacillati</taxon>
        <taxon>Actinomycetota</taxon>
        <taxon>Actinomycetes</taxon>
        <taxon>Propionibacteriales</taxon>
        <taxon>Kribbellaceae</taxon>
        <taxon>Kribbella</taxon>
    </lineage>
</organism>
<evidence type="ECO:0000256" key="4">
    <source>
        <dbReference type="ARBA" id="ARBA00022741"/>
    </source>
</evidence>
<feature type="compositionally biased region" description="Polar residues" evidence="8">
    <location>
        <begin position="322"/>
        <end position="336"/>
    </location>
</feature>
<keyword evidence="4 7" id="KW-0547">Nucleotide-binding</keyword>
<dbReference type="PROSITE" id="PS00107">
    <property type="entry name" value="PROTEIN_KINASE_ATP"/>
    <property type="match status" value="1"/>
</dbReference>
<dbReference type="SMART" id="SM00220">
    <property type="entry name" value="S_TKc"/>
    <property type="match status" value="1"/>
</dbReference>
<feature type="region of interest" description="Disordered" evidence="8">
    <location>
        <begin position="314"/>
        <end position="400"/>
    </location>
</feature>
<dbReference type="PANTHER" id="PTHR43289:SF6">
    <property type="entry name" value="SERINE_THREONINE-PROTEIN KINASE NEKL-3"/>
    <property type="match status" value="1"/>
</dbReference>
<dbReference type="PROSITE" id="PS00108">
    <property type="entry name" value="PROTEIN_KINASE_ST"/>
    <property type="match status" value="1"/>
</dbReference>
<accession>A0ABV6QIY3</accession>
<evidence type="ECO:0000256" key="2">
    <source>
        <dbReference type="ARBA" id="ARBA00022527"/>
    </source>
</evidence>
<evidence type="ECO:0000256" key="6">
    <source>
        <dbReference type="ARBA" id="ARBA00022840"/>
    </source>
</evidence>
<dbReference type="EC" id="2.7.11.1" evidence="1"/>
<feature type="compositionally biased region" description="Low complexity" evidence="8">
    <location>
        <begin position="337"/>
        <end position="365"/>
    </location>
</feature>
<feature type="binding site" evidence="7">
    <location>
        <position position="36"/>
    </location>
    <ligand>
        <name>ATP</name>
        <dbReference type="ChEBI" id="CHEBI:30616"/>
    </ligand>
</feature>
<keyword evidence="2" id="KW-0723">Serine/threonine-protein kinase</keyword>
<dbReference type="Gene3D" id="1.10.510.10">
    <property type="entry name" value="Transferase(Phosphotransferase) domain 1"/>
    <property type="match status" value="1"/>
</dbReference>
<dbReference type="Proteomes" id="UP001589890">
    <property type="component" value="Unassembled WGS sequence"/>
</dbReference>
<reference evidence="10 11" key="1">
    <citation type="submission" date="2024-09" db="EMBL/GenBank/DDBJ databases">
        <authorList>
            <person name="Sun Q."/>
            <person name="Mori K."/>
        </authorList>
    </citation>
    <scope>NUCLEOTIDE SEQUENCE [LARGE SCALE GENOMIC DNA]</scope>
    <source>
        <strain evidence="10 11">CGMCC 1.15906</strain>
    </source>
</reference>
<keyword evidence="3 10" id="KW-0808">Transferase</keyword>
<sequence>MLVADRYRLTTSLGRGAMGEVWRATDEVLGREVAVKLLLPTSPDKSAHERFRREARVAGQMAHPNVVSVHDFGYHDDHPYLVMELVSGLSLAEELERHGPFTPDRVRDVAGQVAAGLAEAHRHGVIHRDIKPGNLLIATDGTVKIADFGIARFGDSDGLTSAGLIVGTSYYLAPERAMAQPTGPAADMYSLGCVLYQLMTGHVPFTADTPAGIIYQHVHTPPVPPGELRPAFAGPFEDYLMRLLAKEAEDRPTAEELVRWARHDLTVPSALAAPPARKTVTPKAGALIVSGALALAMAVGTALMLDSGGRGGLVPEDAKVPAQSTPSVKPTVKPSNPSTGRTPTPRPTRVPTTATRVSRTTTTTAVKPSVKASTENAGPNASKGKSSGKANGKGKGKNKG</sequence>
<feature type="domain" description="Protein kinase" evidence="9">
    <location>
        <begin position="7"/>
        <end position="266"/>
    </location>
</feature>
<keyword evidence="5 10" id="KW-0418">Kinase</keyword>
<dbReference type="Gene3D" id="3.30.200.20">
    <property type="entry name" value="Phosphorylase Kinase, domain 1"/>
    <property type="match status" value="1"/>
</dbReference>
<protein>
    <recommendedName>
        <fullName evidence="1">non-specific serine/threonine protein kinase</fullName>
        <ecNumber evidence="1">2.7.11.1</ecNumber>
    </recommendedName>
</protein>
<dbReference type="RefSeq" id="WP_380044650.1">
    <property type="nucleotide sequence ID" value="NZ_JBHLTC010000008.1"/>
</dbReference>
<name>A0ABV6QIY3_9ACTN</name>
<keyword evidence="11" id="KW-1185">Reference proteome</keyword>
<evidence type="ECO:0000256" key="8">
    <source>
        <dbReference type="SAM" id="MobiDB-lite"/>
    </source>
</evidence>
<dbReference type="GO" id="GO:0004674">
    <property type="term" value="F:protein serine/threonine kinase activity"/>
    <property type="evidence" value="ECO:0007669"/>
    <property type="project" value="UniProtKB-EC"/>
</dbReference>
<dbReference type="EMBL" id="JBHLTC010000008">
    <property type="protein sequence ID" value="MFC0623946.1"/>
    <property type="molecule type" value="Genomic_DNA"/>
</dbReference>
<dbReference type="Pfam" id="PF00069">
    <property type="entry name" value="Pkinase"/>
    <property type="match status" value="1"/>
</dbReference>
<dbReference type="InterPro" id="IPR011009">
    <property type="entry name" value="Kinase-like_dom_sf"/>
</dbReference>
<gene>
    <name evidence="10" type="ORF">ACFFGN_07725</name>
</gene>
<proteinExistence type="predicted"/>
<dbReference type="InterPro" id="IPR000719">
    <property type="entry name" value="Prot_kinase_dom"/>
</dbReference>
<evidence type="ECO:0000259" key="9">
    <source>
        <dbReference type="PROSITE" id="PS50011"/>
    </source>
</evidence>
<dbReference type="CDD" id="cd14014">
    <property type="entry name" value="STKc_PknB_like"/>
    <property type="match status" value="1"/>
</dbReference>
<evidence type="ECO:0000313" key="10">
    <source>
        <dbReference type="EMBL" id="MFC0623946.1"/>
    </source>
</evidence>
<evidence type="ECO:0000256" key="1">
    <source>
        <dbReference type="ARBA" id="ARBA00012513"/>
    </source>
</evidence>
<comment type="caution">
    <text evidence="10">The sequence shown here is derived from an EMBL/GenBank/DDBJ whole genome shotgun (WGS) entry which is preliminary data.</text>
</comment>
<dbReference type="SUPFAM" id="SSF56112">
    <property type="entry name" value="Protein kinase-like (PK-like)"/>
    <property type="match status" value="1"/>
</dbReference>
<dbReference type="PROSITE" id="PS50011">
    <property type="entry name" value="PROTEIN_KINASE_DOM"/>
    <property type="match status" value="1"/>
</dbReference>
<dbReference type="InterPro" id="IPR017441">
    <property type="entry name" value="Protein_kinase_ATP_BS"/>
</dbReference>